<dbReference type="InterPro" id="IPR014710">
    <property type="entry name" value="RmlC-like_jellyroll"/>
</dbReference>
<dbReference type="AlphaFoldDB" id="A0A932MM34"/>
<dbReference type="Proteomes" id="UP000782312">
    <property type="component" value="Unassembled WGS sequence"/>
</dbReference>
<evidence type="ECO:0000313" key="4">
    <source>
        <dbReference type="Proteomes" id="UP000782312"/>
    </source>
</evidence>
<dbReference type="Gene3D" id="2.60.120.10">
    <property type="entry name" value="Jelly Rolls"/>
    <property type="match status" value="1"/>
</dbReference>
<dbReference type="InterPro" id="IPR025979">
    <property type="entry name" value="ChrR-like_cupin_dom"/>
</dbReference>
<evidence type="ECO:0000313" key="3">
    <source>
        <dbReference type="EMBL" id="MBI3126253.1"/>
    </source>
</evidence>
<reference evidence="3" key="1">
    <citation type="submission" date="2020-07" db="EMBL/GenBank/DDBJ databases">
        <title>Huge and variable diversity of episymbiotic CPR bacteria and DPANN archaea in groundwater ecosystems.</title>
        <authorList>
            <person name="He C.Y."/>
            <person name="Keren R."/>
            <person name="Whittaker M."/>
            <person name="Farag I.F."/>
            <person name="Doudna J."/>
            <person name="Cate J.H.D."/>
            <person name="Banfield J.F."/>
        </authorList>
    </citation>
    <scope>NUCLEOTIDE SEQUENCE</scope>
    <source>
        <strain evidence="3">NC_groundwater_763_Ag_S-0.2um_68_21</strain>
    </source>
</reference>
<dbReference type="InterPro" id="IPR011051">
    <property type="entry name" value="RmlC_Cupin_sf"/>
</dbReference>
<dbReference type="EMBL" id="JACPUR010000001">
    <property type="protein sequence ID" value="MBI3126253.1"/>
    <property type="molecule type" value="Genomic_DNA"/>
</dbReference>
<evidence type="ECO:0000256" key="1">
    <source>
        <dbReference type="SAM" id="MobiDB-lite"/>
    </source>
</evidence>
<comment type="caution">
    <text evidence="3">The sequence shown here is derived from an EMBL/GenBank/DDBJ whole genome shotgun (WGS) entry which is preliminary data.</text>
</comment>
<evidence type="ECO:0000259" key="2">
    <source>
        <dbReference type="Pfam" id="PF12973"/>
    </source>
</evidence>
<gene>
    <name evidence="3" type="ORF">HYZ11_01440</name>
</gene>
<accession>A0A932MM34</accession>
<proteinExistence type="predicted"/>
<organism evidence="3 4">
    <name type="scientific">Tectimicrobiota bacterium</name>
    <dbReference type="NCBI Taxonomy" id="2528274"/>
    <lineage>
        <taxon>Bacteria</taxon>
        <taxon>Pseudomonadati</taxon>
        <taxon>Nitrospinota/Tectimicrobiota group</taxon>
        <taxon>Candidatus Tectimicrobiota</taxon>
    </lineage>
</organism>
<dbReference type="Pfam" id="PF12973">
    <property type="entry name" value="Cupin_7"/>
    <property type="match status" value="1"/>
</dbReference>
<feature type="domain" description="ChrR-like cupin" evidence="2">
    <location>
        <begin position="35"/>
        <end position="119"/>
    </location>
</feature>
<name>A0A932MM34_UNCTE</name>
<protein>
    <recommendedName>
        <fullName evidence="2">ChrR-like cupin domain-containing protein</fullName>
    </recommendedName>
</protein>
<dbReference type="SUPFAM" id="SSF51182">
    <property type="entry name" value="RmlC-like cupins"/>
    <property type="match status" value="1"/>
</dbReference>
<sequence length="187" mass="21120">MPAAKKAAAKKFDHRFRAIYDKDVPWQEDIAHDLLTLPKGVKVKIFAYDPVMKRIDMKVKFPKGYVEPVHTHKSWHSILVTGGRMCVAGKDLRPGDYVFGWDTMHGPYEYPDGCEVFVVFMGEGTQHIWKEEKHLRHKNVWRAETAAGKKGVKHGQEARERALARLAKGNGRKSGAAKKGVSKGKGR</sequence>
<feature type="region of interest" description="Disordered" evidence="1">
    <location>
        <begin position="165"/>
        <end position="187"/>
    </location>
</feature>